<feature type="region of interest" description="Disordered" evidence="1">
    <location>
        <begin position="146"/>
        <end position="173"/>
    </location>
</feature>
<feature type="compositionally biased region" description="Basic and acidic residues" evidence="1">
    <location>
        <begin position="797"/>
        <end position="811"/>
    </location>
</feature>
<evidence type="ECO:0000256" key="1">
    <source>
        <dbReference type="SAM" id="MobiDB-lite"/>
    </source>
</evidence>
<proteinExistence type="predicted"/>
<feature type="non-terminal residue" evidence="2">
    <location>
        <position position="852"/>
    </location>
</feature>
<feature type="region of interest" description="Disordered" evidence="1">
    <location>
        <begin position="797"/>
        <end position="836"/>
    </location>
</feature>
<gene>
    <name evidence="2" type="ORF">SPARVUS_LOCUS8228792</name>
</gene>
<organism evidence="2 3">
    <name type="scientific">Staurois parvus</name>
    <dbReference type="NCBI Taxonomy" id="386267"/>
    <lineage>
        <taxon>Eukaryota</taxon>
        <taxon>Metazoa</taxon>
        <taxon>Chordata</taxon>
        <taxon>Craniata</taxon>
        <taxon>Vertebrata</taxon>
        <taxon>Euteleostomi</taxon>
        <taxon>Amphibia</taxon>
        <taxon>Batrachia</taxon>
        <taxon>Anura</taxon>
        <taxon>Neobatrachia</taxon>
        <taxon>Ranoidea</taxon>
        <taxon>Ranidae</taxon>
        <taxon>Staurois</taxon>
    </lineage>
</organism>
<evidence type="ECO:0000313" key="2">
    <source>
        <dbReference type="EMBL" id="CAI9575677.1"/>
    </source>
</evidence>
<evidence type="ECO:0000313" key="3">
    <source>
        <dbReference type="Proteomes" id="UP001162483"/>
    </source>
</evidence>
<protein>
    <submittedName>
        <fullName evidence="2">Uncharacterized protein</fullName>
    </submittedName>
</protein>
<feature type="region of interest" description="Disordered" evidence="1">
    <location>
        <begin position="1"/>
        <end position="67"/>
    </location>
</feature>
<dbReference type="Proteomes" id="UP001162483">
    <property type="component" value="Unassembled WGS sequence"/>
</dbReference>
<comment type="caution">
    <text evidence="2">The sequence shown here is derived from an EMBL/GenBank/DDBJ whole genome shotgun (WGS) entry which is preliminary data.</text>
</comment>
<accession>A0ABN9DWE0</accession>
<feature type="compositionally biased region" description="Basic and acidic residues" evidence="1">
    <location>
        <begin position="818"/>
        <end position="835"/>
    </location>
</feature>
<keyword evidence="3" id="KW-1185">Reference proteome</keyword>
<name>A0ABN9DWE0_9NEOB</name>
<dbReference type="EMBL" id="CATNWA010014767">
    <property type="protein sequence ID" value="CAI9575677.1"/>
    <property type="molecule type" value="Genomic_DNA"/>
</dbReference>
<feature type="region of interest" description="Disordered" evidence="1">
    <location>
        <begin position="80"/>
        <end position="134"/>
    </location>
</feature>
<feature type="compositionally biased region" description="Polar residues" evidence="1">
    <location>
        <begin position="155"/>
        <end position="170"/>
    </location>
</feature>
<sequence>MEEKELPIEKDEEETPKRRRSSRSTTIQQKKSPKAKRSPSPPELSETVSKSTFADSEEITEERVPPLLSLEGFQHRVSVKQMTTTTEKAVSPKFLHKESLKSHRSPQKGGRYVRERNESNSNPPAPQPSAATCTIQQTPNWCQEAEKVKPKIQDSHMTQETVRGSMTRGATTKDVKVKSSLVLIKPPVRSKSGGKAYVREQSLHIVEKSSSRGVQAMSILEKQEPESKENKERTITLSSCPEVGRSNVKTMSILEKVDKDKLDANSAVCSDAFESDKTVVSSVSVSSLPKTRKLRVRSSSSNRKQPETNILKTVNHPDIQEKHETEVLNVSLDVAQTPLPAWTKLDKPELQSCGLNQTKEVATDLPSVQDKESLLTVTEELTEKSNLGVSHVSGPDVIGGITISTDHSLGKEVSHSGSVEVQQPFLGNLSSEKEEPMHMNEISEIKQTEVKPAAEEDLNMFENTVQLKESVKLEQPNEVASEMVLGEIPLKPFAEISVLESEATTGTHESSASVTETFEDSEITERASAITSDGNAESLAVHETMTCDPDLQKMSDILTPKDAPQITSHQDIVTKPVVFEQSTFPSSKTEYSITSELDTQVDDVAGVQITHEAMVKNQAPFETPEKAISDDEIITQPTQDFLTAIPDMTEALRTEDIVTKDSDLVDHEIIEPKGDKEFPAVQESEIMPPEISTGSQNSNVKMSDVHLPKDVKMTEANVPSSDVEMTEGNVLSTHVEVTEGNVLSTHVEVTEGNVLSTHMEVMEGNVLSTDVDKTEENVLSKDVEKIEGNVLSTSVEKTEENVLSKDVEKTEGNVLSTDVEKTEGNDLSTDVEKTEGNVLSIDVEETEGNVLS</sequence>
<reference evidence="2" key="1">
    <citation type="submission" date="2023-05" db="EMBL/GenBank/DDBJ databases">
        <authorList>
            <person name="Stuckert A."/>
        </authorList>
    </citation>
    <scope>NUCLEOTIDE SEQUENCE</scope>
</reference>